<keyword evidence="2" id="KW-0808">Transferase</keyword>
<dbReference type="Proteomes" id="UP000185622">
    <property type="component" value="Chromosome"/>
</dbReference>
<proteinExistence type="predicted"/>
<name>A0ABM6IJQ1_9RHOB</name>
<keyword evidence="6" id="KW-0472">Membrane</keyword>
<keyword evidence="3" id="KW-0812">Transmembrane</keyword>
<evidence type="ECO:0000256" key="1">
    <source>
        <dbReference type="ARBA" id="ARBA00004323"/>
    </source>
</evidence>
<keyword evidence="9" id="KW-1185">Reference proteome</keyword>
<dbReference type="Pfam" id="PF03567">
    <property type="entry name" value="Sulfotransfer_2"/>
    <property type="match status" value="1"/>
</dbReference>
<dbReference type="InterPro" id="IPR027417">
    <property type="entry name" value="P-loop_NTPase"/>
</dbReference>
<comment type="subcellular location">
    <subcellularLocation>
        <location evidence="1">Golgi apparatus membrane</location>
        <topology evidence="1">Single-pass type II membrane protein</topology>
    </subcellularLocation>
</comment>
<evidence type="ECO:0000313" key="9">
    <source>
        <dbReference type="Proteomes" id="UP000185622"/>
    </source>
</evidence>
<dbReference type="InterPro" id="IPR018011">
    <property type="entry name" value="Carb_sulfotrans_8-10"/>
</dbReference>
<dbReference type="PANTHER" id="PTHR12137:SF54">
    <property type="entry name" value="CARBOHYDRATE SULFOTRANSFERASE"/>
    <property type="match status" value="1"/>
</dbReference>
<evidence type="ECO:0000256" key="6">
    <source>
        <dbReference type="ARBA" id="ARBA00023136"/>
    </source>
</evidence>
<dbReference type="PANTHER" id="PTHR12137">
    <property type="entry name" value="CARBOHYDRATE SULFOTRANSFERASE"/>
    <property type="match status" value="1"/>
</dbReference>
<reference evidence="8 9" key="1">
    <citation type="submission" date="2017-01" db="EMBL/GenBank/DDBJ databases">
        <title>The complete genome sequence of a sulfur-oxidizing marine bacterium Thioclava sp. 25B10_4T.</title>
        <authorList>
            <person name="Liu Y."/>
            <person name="Lai Q."/>
            <person name="Shao Z."/>
        </authorList>
    </citation>
    <scope>NUCLEOTIDE SEQUENCE [LARGE SCALE GENOMIC DNA]</scope>
    <source>
        <strain evidence="8 9">25B10_4</strain>
    </source>
</reference>
<dbReference type="EMBL" id="CP019437">
    <property type="protein sequence ID" value="AQS48998.1"/>
    <property type="molecule type" value="Genomic_DNA"/>
</dbReference>
<dbReference type="SUPFAM" id="SSF52540">
    <property type="entry name" value="P-loop containing nucleoside triphosphate hydrolases"/>
    <property type="match status" value="1"/>
</dbReference>
<accession>A0ABM6IJQ1</accession>
<dbReference type="RefSeq" id="WP_075776989.1">
    <property type="nucleotide sequence ID" value="NZ_CP019437.1"/>
</dbReference>
<evidence type="ECO:0000256" key="2">
    <source>
        <dbReference type="ARBA" id="ARBA00022679"/>
    </source>
</evidence>
<evidence type="ECO:0000256" key="3">
    <source>
        <dbReference type="ARBA" id="ARBA00022692"/>
    </source>
</evidence>
<evidence type="ECO:0000256" key="7">
    <source>
        <dbReference type="ARBA" id="ARBA00023180"/>
    </source>
</evidence>
<dbReference type="InterPro" id="IPR005331">
    <property type="entry name" value="Sulfotransferase"/>
</dbReference>
<sequence length="220" mass="25499">MLIRKHKLVFVHIPKTGGSSIVRSLKPHRDLRSIASRRLNKTLNSLHIPYRLNGIDTQVHASAQDYADVLGRGFERYFSFAIVRNPFDWMVSLYHFSLKRRKTDVSFRDFVHTCSAKAQADYITDDNGEVIVSFVGRFERLAKDFQAASEKIGLDLHLPHLNATDHEHFSRYYDDETREIVARRYKRDFDIFGYCDLPRDFSSTRPAPLGALVHNESLQV</sequence>
<evidence type="ECO:0008006" key="10">
    <source>
        <dbReference type="Google" id="ProtNLM"/>
    </source>
</evidence>
<keyword evidence="5" id="KW-0333">Golgi apparatus</keyword>
<keyword evidence="4" id="KW-1133">Transmembrane helix</keyword>
<evidence type="ECO:0000256" key="5">
    <source>
        <dbReference type="ARBA" id="ARBA00023034"/>
    </source>
</evidence>
<protein>
    <recommendedName>
        <fullName evidence="10">Sulfotransferase family protein</fullName>
    </recommendedName>
</protein>
<gene>
    <name evidence="8" type="ORF">BMG03_15275</name>
</gene>
<evidence type="ECO:0000256" key="4">
    <source>
        <dbReference type="ARBA" id="ARBA00022989"/>
    </source>
</evidence>
<evidence type="ECO:0000313" key="8">
    <source>
        <dbReference type="EMBL" id="AQS48998.1"/>
    </source>
</evidence>
<dbReference type="Gene3D" id="3.40.50.300">
    <property type="entry name" value="P-loop containing nucleotide triphosphate hydrolases"/>
    <property type="match status" value="1"/>
</dbReference>
<keyword evidence="7" id="KW-0325">Glycoprotein</keyword>
<organism evidence="8 9">
    <name type="scientific">Thioclava nitratireducens</name>
    <dbReference type="NCBI Taxonomy" id="1915078"/>
    <lineage>
        <taxon>Bacteria</taxon>
        <taxon>Pseudomonadati</taxon>
        <taxon>Pseudomonadota</taxon>
        <taxon>Alphaproteobacteria</taxon>
        <taxon>Rhodobacterales</taxon>
        <taxon>Paracoccaceae</taxon>
        <taxon>Thioclava</taxon>
    </lineage>
</organism>